<feature type="compositionally biased region" description="Polar residues" evidence="6">
    <location>
        <begin position="208"/>
        <end position="218"/>
    </location>
</feature>
<name>A0A0L6CJI4_9MICO</name>
<feature type="transmembrane region" description="Helical" evidence="7">
    <location>
        <begin position="109"/>
        <end position="132"/>
    </location>
</feature>
<evidence type="ECO:0000256" key="4">
    <source>
        <dbReference type="ARBA" id="ARBA00022989"/>
    </source>
</evidence>
<feature type="compositionally biased region" description="Polar residues" evidence="6">
    <location>
        <begin position="240"/>
        <end position="258"/>
    </location>
</feature>
<protein>
    <recommendedName>
        <fullName evidence="8">Phage shock protein PspC N-terminal domain-containing protein</fullName>
    </recommendedName>
</protein>
<evidence type="ECO:0000256" key="6">
    <source>
        <dbReference type="SAM" id="MobiDB-lite"/>
    </source>
</evidence>
<reference evidence="10" key="1">
    <citation type="submission" date="2015-03" db="EMBL/GenBank/DDBJ databases">
        <title>Luteipulveratus halotolerans sp. nov., a novel actinobacterium (Dermacoccaceae) from Sarawak, Malaysia.</title>
        <authorList>
            <person name="Juboi H."/>
            <person name="Basik A."/>
            <person name="Shamsul S.S."/>
            <person name="Arnold P."/>
            <person name="Schmitt E.K."/>
            <person name="Sanglier J.-J."/>
            <person name="Yeo T."/>
        </authorList>
    </citation>
    <scope>NUCLEOTIDE SEQUENCE [LARGE SCALE GENOMIC DNA]</scope>
    <source>
        <strain evidence="10">C296001</strain>
    </source>
</reference>
<dbReference type="InterPro" id="IPR007168">
    <property type="entry name" value="Phageshock_PspC_N"/>
</dbReference>
<feature type="transmembrane region" description="Helical" evidence="7">
    <location>
        <begin position="345"/>
        <end position="362"/>
    </location>
</feature>
<keyword evidence="5 7" id="KW-0472">Membrane</keyword>
<dbReference type="Proteomes" id="UP000037397">
    <property type="component" value="Unassembled WGS sequence"/>
</dbReference>
<feature type="transmembrane region" description="Helical" evidence="7">
    <location>
        <begin position="152"/>
        <end position="171"/>
    </location>
</feature>
<dbReference type="PANTHER" id="PTHR33885">
    <property type="entry name" value="PHAGE SHOCK PROTEIN C"/>
    <property type="match status" value="1"/>
</dbReference>
<evidence type="ECO:0000256" key="3">
    <source>
        <dbReference type="ARBA" id="ARBA00022692"/>
    </source>
</evidence>
<sequence length="493" mass="50581">MESVTDQTPPPPPQQGPPTGSTSYDGQGAAPGQSHGQPHGQAHGGASYDGRTGTWSHGTGGSGHDISFDRFLGALRDRGLPHRSDEKWIGGVCAGIAERLRVDPLIVRAGFILLGLVLGAGVTLYLIAWLLLPDRRGTILLERAVRHSDGGAITLMVVTVLVVSSGFGWMWGWGSGWGPGPLIPLLVIGLCVWAYLSSRTGQPGVAPTSDSPYSSGGSMPTPDMTQAPAAPAYASAAAPTTQPRYASTAPPSSWTSGDGRTPPPAPVPRTRIEPQPPRPRRRPLGAALSWALLGLAAAVGGVTSVVLQQTAQDDVAGRVGIAAALGAIGAGLLAAGFAGRKAAGVAFVGWLLALVTAVLVILPKDLTLNGEYGDATWTPSAATTQKYELATGDGRLDLTGVAAPTSQVVVPAKVSFGQLTVVVPAGVPVEIRTHVGLGALEVEDGIEHEIGWKSDTGGKDVDRTIRLGAQPATLVVDANVGIGAISIERKPAR</sequence>
<evidence type="ECO:0000313" key="9">
    <source>
        <dbReference type="EMBL" id="KNX37904.1"/>
    </source>
</evidence>
<comment type="subcellular location">
    <subcellularLocation>
        <location evidence="1">Cell membrane</location>
        <topology evidence="1">Single-pass membrane protein</topology>
    </subcellularLocation>
</comment>
<dbReference type="Pfam" id="PF04024">
    <property type="entry name" value="PspC"/>
    <property type="match status" value="1"/>
</dbReference>
<dbReference type="AlphaFoldDB" id="A0A0L6CJI4"/>
<organism evidence="9 10">
    <name type="scientific">Luteipulveratus halotolerans</name>
    <dbReference type="NCBI Taxonomy" id="1631356"/>
    <lineage>
        <taxon>Bacteria</taxon>
        <taxon>Bacillati</taxon>
        <taxon>Actinomycetota</taxon>
        <taxon>Actinomycetes</taxon>
        <taxon>Micrococcales</taxon>
        <taxon>Dermacoccaceae</taxon>
        <taxon>Luteipulveratus</taxon>
    </lineage>
</organism>
<comment type="caution">
    <text evidence="9">The sequence shown here is derived from an EMBL/GenBank/DDBJ whole genome shotgun (WGS) entry which is preliminary data.</text>
</comment>
<evidence type="ECO:0000259" key="8">
    <source>
        <dbReference type="Pfam" id="PF04024"/>
    </source>
</evidence>
<feature type="transmembrane region" description="Helical" evidence="7">
    <location>
        <begin position="177"/>
        <end position="196"/>
    </location>
</feature>
<keyword evidence="4 7" id="KW-1133">Transmembrane helix</keyword>
<feature type="transmembrane region" description="Helical" evidence="7">
    <location>
        <begin position="284"/>
        <end position="307"/>
    </location>
</feature>
<accession>A0A0L6CJI4</accession>
<evidence type="ECO:0000256" key="5">
    <source>
        <dbReference type="ARBA" id="ARBA00023136"/>
    </source>
</evidence>
<keyword evidence="2" id="KW-1003">Cell membrane</keyword>
<evidence type="ECO:0000256" key="7">
    <source>
        <dbReference type="SAM" id="Phobius"/>
    </source>
</evidence>
<keyword evidence="10" id="KW-1185">Reference proteome</keyword>
<dbReference type="STRING" id="1631356.VV01_13255"/>
<feature type="compositionally biased region" description="Low complexity" evidence="6">
    <location>
        <begin position="227"/>
        <end position="239"/>
    </location>
</feature>
<feature type="compositionally biased region" description="Low complexity" evidence="6">
    <location>
        <begin position="30"/>
        <end position="57"/>
    </location>
</feature>
<dbReference type="PANTHER" id="PTHR33885:SF3">
    <property type="entry name" value="PHAGE SHOCK PROTEIN C"/>
    <property type="match status" value="1"/>
</dbReference>
<dbReference type="InterPro" id="IPR052027">
    <property type="entry name" value="PspC"/>
</dbReference>
<evidence type="ECO:0000256" key="2">
    <source>
        <dbReference type="ARBA" id="ARBA00022475"/>
    </source>
</evidence>
<evidence type="ECO:0000256" key="1">
    <source>
        <dbReference type="ARBA" id="ARBA00004162"/>
    </source>
</evidence>
<gene>
    <name evidence="9" type="ORF">VV01_13255</name>
</gene>
<proteinExistence type="predicted"/>
<keyword evidence="3 7" id="KW-0812">Transmembrane</keyword>
<evidence type="ECO:0000313" key="10">
    <source>
        <dbReference type="Proteomes" id="UP000037397"/>
    </source>
</evidence>
<feature type="region of interest" description="Disordered" evidence="6">
    <location>
        <begin position="200"/>
        <end position="283"/>
    </location>
</feature>
<dbReference type="GO" id="GO:0005886">
    <property type="term" value="C:plasma membrane"/>
    <property type="evidence" value="ECO:0007669"/>
    <property type="project" value="UniProtKB-SubCell"/>
</dbReference>
<feature type="domain" description="Phage shock protein PspC N-terminal" evidence="8">
    <location>
        <begin position="83"/>
        <end position="134"/>
    </location>
</feature>
<dbReference type="EMBL" id="LAIR01000002">
    <property type="protein sequence ID" value="KNX37904.1"/>
    <property type="molecule type" value="Genomic_DNA"/>
</dbReference>
<feature type="region of interest" description="Disordered" evidence="6">
    <location>
        <begin position="1"/>
        <end position="61"/>
    </location>
</feature>
<feature type="transmembrane region" description="Helical" evidence="7">
    <location>
        <begin position="319"/>
        <end position="338"/>
    </location>
</feature>